<keyword evidence="1" id="KW-0812">Transmembrane</keyword>
<keyword evidence="1" id="KW-0472">Membrane</keyword>
<gene>
    <name evidence="2" type="ORF">F0U44_16670</name>
</gene>
<organism evidence="2 3">
    <name type="scientific">Nocardioides humilatus</name>
    <dbReference type="NCBI Taxonomy" id="2607660"/>
    <lineage>
        <taxon>Bacteria</taxon>
        <taxon>Bacillati</taxon>
        <taxon>Actinomycetota</taxon>
        <taxon>Actinomycetes</taxon>
        <taxon>Propionibacteriales</taxon>
        <taxon>Nocardioidaceae</taxon>
        <taxon>Nocardioides</taxon>
    </lineage>
</organism>
<feature type="transmembrane region" description="Helical" evidence="1">
    <location>
        <begin position="146"/>
        <end position="168"/>
    </location>
</feature>
<feature type="transmembrane region" description="Helical" evidence="1">
    <location>
        <begin position="80"/>
        <end position="109"/>
    </location>
</feature>
<keyword evidence="3" id="KW-1185">Reference proteome</keyword>
<feature type="transmembrane region" description="Helical" evidence="1">
    <location>
        <begin position="180"/>
        <end position="209"/>
    </location>
</feature>
<evidence type="ECO:0000256" key="1">
    <source>
        <dbReference type="SAM" id="Phobius"/>
    </source>
</evidence>
<reference evidence="2 3" key="2">
    <citation type="submission" date="2019-09" db="EMBL/GenBank/DDBJ databases">
        <authorList>
            <person name="Jin C."/>
        </authorList>
    </citation>
    <scope>NUCLEOTIDE SEQUENCE [LARGE SCALE GENOMIC DNA]</scope>
    <source>
        <strain evidence="2 3">BN130099</strain>
    </source>
</reference>
<feature type="transmembrane region" description="Helical" evidence="1">
    <location>
        <begin position="221"/>
        <end position="243"/>
    </location>
</feature>
<accession>A0A5B1L7X1</accession>
<evidence type="ECO:0000313" key="3">
    <source>
        <dbReference type="Proteomes" id="UP000325003"/>
    </source>
</evidence>
<comment type="caution">
    <text evidence="2">The sequence shown here is derived from an EMBL/GenBank/DDBJ whole genome shotgun (WGS) entry which is preliminary data.</text>
</comment>
<reference evidence="2 3" key="1">
    <citation type="submission" date="2019-09" db="EMBL/GenBank/DDBJ databases">
        <title>Nocardioides panacisoli sp. nov., isolated from the soil of a ginseng field.</title>
        <authorList>
            <person name="Cho C."/>
        </authorList>
    </citation>
    <scope>NUCLEOTIDE SEQUENCE [LARGE SCALE GENOMIC DNA]</scope>
    <source>
        <strain evidence="2 3">BN130099</strain>
    </source>
</reference>
<dbReference type="Proteomes" id="UP000325003">
    <property type="component" value="Unassembled WGS sequence"/>
</dbReference>
<name>A0A5B1L7X1_9ACTN</name>
<feature type="transmembrane region" description="Helical" evidence="1">
    <location>
        <begin position="34"/>
        <end position="59"/>
    </location>
</feature>
<dbReference type="EMBL" id="VUJV01000006">
    <property type="protein sequence ID" value="KAA1416821.1"/>
    <property type="molecule type" value="Genomic_DNA"/>
</dbReference>
<dbReference type="AlphaFoldDB" id="A0A5B1L7X1"/>
<feature type="transmembrane region" description="Helical" evidence="1">
    <location>
        <begin position="115"/>
        <end position="134"/>
    </location>
</feature>
<protein>
    <submittedName>
        <fullName evidence="2">Uncharacterized protein</fullName>
    </submittedName>
</protein>
<keyword evidence="1" id="KW-1133">Transmembrane helix</keyword>
<dbReference type="RefSeq" id="WP_149729491.1">
    <property type="nucleotide sequence ID" value="NZ_VUJV01000006.1"/>
</dbReference>
<sequence length="250" mass="26150">MSPSPEVVGTAPLLVVPGRPVGTPSYRRELGQTAWVVVVSGLVAGVAIGLLLRAAMLVLRLASPASTGLTSDDGFEIGRFTLFGVYNLVMLGVALGVVGAAAYIAVLPFLVGRPWVQRLTVAVTAMLLGGSGVINDHGRDFRDLDTEVAVALFLVLPFVVGLLVPAVVEHVGRHAETGPPWLPVLVLAFPLAALAGAFQLVVIAVLLPVRRAFLDKILASPALLWLFRLLFAAIPVLAVPALVADLRAVL</sequence>
<evidence type="ECO:0000313" key="2">
    <source>
        <dbReference type="EMBL" id="KAA1416821.1"/>
    </source>
</evidence>
<proteinExistence type="predicted"/>